<dbReference type="InterPro" id="IPR011990">
    <property type="entry name" value="TPR-like_helical_dom_sf"/>
</dbReference>
<dbReference type="GO" id="GO:0005783">
    <property type="term" value="C:endoplasmic reticulum"/>
    <property type="evidence" value="ECO:0007669"/>
    <property type="project" value="InterPro"/>
</dbReference>
<evidence type="ECO:0000256" key="2">
    <source>
        <dbReference type="ARBA" id="ARBA00022723"/>
    </source>
</evidence>
<evidence type="ECO:0000259" key="8">
    <source>
        <dbReference type="SMART" id="SM00702"/>
    </source>
</evidence>
<dbReference type="InterPro" id="IPR045054">
    <property type="entry name" value="P4HA-like"/>
</dbReference>
<dbReference type="GO" id="GO:0004656">
    <property type="term" value="F:procollagen-proline 4-dioxygenase activity"/>
    <property type="evidence" value="ECO:0007669"/>
    <property type="project" value="InterPro"/>
</dbReference>
<evidence type="ECO:0000256" key="4">
    <source>
        <dbReference type="ARBA" id="ARBA00022964"/>
    </source>
</evidence>
<dbReference type="Gene3D" id="6.10.140.1460">
    <property type="match status" value="1"/>
</dbReference>
<name>A0A1B6LHT4_9HEMI</name>
<feature type="signal peptide" evidence="7">
    <location>
        <begin position="1"/>
        <end position="21"/>
    </location>
</feature>
<dbReference type="GO" id="GO:0005506">
    <property type="term" value="F:iron ion binding"/>
    <property type="evidence" value="ECO:0007669"/>
    <property type="project" value="InterPro"/>
</dbReference>
<dbReference type="InterPro" id="IPR006620">
    <property type="entry name" value="Pro_4_hyd_alph"/>
</dbReference>
<keyword evidence="2" id="KW-0479">Metal-binding</keyword>
<protein>
    <recommendedName>
        <fullName evidence="8">Prolyl 4-hydroxylase alpha subunit domain-containing protein</fullName>
    </recommendedName>
</protein>
<dbReference type="EMBL" id="GEBQ01016754">
    <property type="protein sequence ID" value="JAT23223.1"/>
    <property type="molecule type" value="Transcribed_RNA"/>
</dbReference>
<dbReference type="GO" id="GO:0031418">
    <property type="term" value="F:L-ascorbic acid binding"/>
    <property type="evidence" value="ECO:0007669"/>
    <property type="project" value="UniProtKB-KW"/>
</dbReference>
<keyword evidence="4" id="KW-0223">Dioxygenase</keyword>
<proteinExistence type="predicted"/>
<feature type="domain" description="Prolyl 4-hydroxylase alpha subunit" evidence="8">
    <location>
        <begin position="304"/>
        <end position="471"/>
    </location>
</feature>
<dbReference type="InterPro" id="IPR013547">
    <property type="entry name" value="P4H_N"/>
</dbReference>
<keyword evidence="7" id="KW-0732">Signal</keyword>
<evidence type="ECO:0000256" key="6">
    <source>
        <dbReference type="ARBA" id="ARBA00023004"/>
    </source>
</evidence>
<feature type="chain" id="PRO_5008587476" description="Prolyl 4-hydroxylase alpha subunit domain-containing protein" evidence="7">
    <location>
        <begin position="22"/>
        <end position="474"/>
    </location>
</feature>
<evidence type="ECO:0000256" key="3">
    <source>
        <dbReference type="ARBA" id="ARBA00022896"/>
    </source>
</evidence>
<reference evidence="9" key="1">
    <citation type="submission" date="2015-11" db="EMBL/GenBank/DDBJ databases">
        <title>De novo transcriptome assembly of four potential Pierce s Disease insect vectors from Arizona vineyards.</title>
        <authorList>
            <person name="Tassone E.E."/>
        </authorList>
    </citation>
    <scope>NUCLEOTIDE SEQUENCE</scope>
</reference>
<sequence length="474" mass="53577">MAKLMRGISVCMLVSLSFCRGDSFLSLREMENLFDTEQDLVKAVHSYLKLANFELDIIKGRYKELSRIRSEIKDPNKYVENPINAYSLVKRLVNEWPATFNLLEGSEPKQQLPDSSLLKEMVSWIVEWQLENGVSAETMAQGLLNGTLPHAHLTAGDCYDIAVYCYHSRRLQLAVKWLQETHLKIRDSGDNTASLSAVLEYSFLAKCLTGDLDGSITAFKSYQTNQDSEHLSLLELVREYELKEVQKCKTTALEDQKVKASERMHELCEARVRYSRSRLCYCLHFNNPILRLGPSRVEELNARPFVALIHNVLQENEMVGIIQTSVSQMGTLAKGENGPVLLTDETLNLRLNRRMSMLTDLKLKVFSETNQVSLIASGGNFSSINDFHSKEYELSTQGLPLGKIIYFLNEPARGGLTVFPSLKVAVAPVKGSALFWFNPLVNQGFESIQMMERGDCPVLLGSKWVMTTTVRNKE</sequence>
<dbReference type="PANTHER" id="PTHR10869">
    <property type="entry name" value="PROLYL 4-HYDROXYLASE ALPHA SUBUNIT"/>
    <property type="match status" value="1"/>
</dbReference>
<organism evidence="9">
    <name type="scientific">Graphocephala atropunctata</name>
    <dbReference type="NCBI Taxonomy" id="36148"/>
    <lineage>
        <taxon>Eukaryota</taxon>
        <taxon>Metazoa</taxon>
        <taxon>Ecdysozoa</taxon>
        <taxon>Arthropoda</taxon>
        <taxon>Hexapoda</taxon>
        <taxon>Insecta</taxon>
        <taxon>Pterygota</taxon>
        <taxon>Neoptera</taxon>
        <taxon>Paraneoptera</taxon>
        <taxon>Hemiptera</taxon>
        <taxon>Auchenorrhyncha</taxon>
        <taxon>Membracoidea</taxon>
        <taxon>Cicadellidae</taxon>
        <taxon>Cicadellinae</taxon>
        <taxon>Cicadellini</taxon>
        <taxon>Graphocephala</taxon>
    </lineage>
</organism>
<keyword evidence="5" id="KW-0560">Oxidoreductase</keyword>
<keyword evidence="6" id="KW-0408">Iron</keyword>
<dbReference type="PANTHER" id="PTHR10869:SF244">
    <property type="entry name" value="PROLYL 4-HYDROXYLASE SUBUNIT ALPHA-2"/>
    <property type="match status" value="1"/>
</dbReference>
<dbReference type="AlphaFoldDB" id="A0A1B6LHT4"/>
<keyword evidence="3" id="KW-0847">Vitamin C</keyword>
<evidence type="ECO:0000256" key="1">
    <source>
        <dbReference type="ARBA" id="ARBA00001961"/>
    </source>
</evidence>
<dbReference type="Gene3D" id="2.60.120.620">
    <property type="entry name" value="q2cbj1_9rhob like domain"/>
    <property type="match status" value="1"/>
</dbReference>
<evidence type="ECO:0000256" key="7">
    <source>
        <dbReference type="SAM" id="SignalP"/>
    </source>
</evidence>
<gene>
    <name evidence="9" type="ORF">g.2015</name>
</gene>
<accession>A0A1B6LHT4</accession>
<dbReference type="SMART" id="SM00702">
    <property type="entry name" value="P4Hc"/>
    <property type="match status" value="1"/>
</dbReference>
<dbReference type="Gene3D" id="1.25.40.10">
    <property type="entry name" value="Tetratricopeptide repeat domain"/>
    <property type="match status" value="1"/>
</dbReference>
<comment type="cofactor">
    <cofactor evidence="1">
        <name>L-ascorbate</name>
        <dbReference type="ChEBI" id="CHEBI:38290"/>
    </cofactor>
</comment>
<evidence type="ECO:0000313" key="9">
    <source>
        <dbReference type="EMBL" id="JAT23223.1"/>
    </source>
</evidence>
<dbReference type="Pfam" id="PF08336">
    <property type="entry name" value="P4Ha_N"/>
    <property type="match status" value="1"/>
</dbReference>
<evidence type="ECO:0000256" key="5">
    <source>
        <dbReference type="ARBA" id="ARBA00023002"/>
    </source>
</evidence>